<dbReference type="AlphaFoldDB" id="A0A1Y3R5G1"/>
<evidence type="ECO:0000313" key="4">
    <source>
        <dbReference type="Proteomes" id="UP000195772"/>
    </source>
</evidence>
<keyword evidence="1" id="KW-1133">Transmembrane helix</keyword>
<dbReference type="GO" id="GO:0000156">
    <property type="term" value="F:phosphorelay response regulator activity"/>
    <property type="evidence" value="ECO:0007669"/>
    <property type="project" value="InterPro"/>
</dbReference>
<dbReference type="OrthoDB" id="940781at2"/>
<proteinExistence type="predicted"/>
<dbReference type="PROSITE" id="PS50930">
    <property type="entry name" value="HTH_LYTTR"/>
    <property type="match status" value="1"/>
</dbReference>
<dbReference type="EMBL" id="NFHB01000001">
    <property type="protein sequence ID" value="OUN04909.1"/>
    <property type="molecule type" value="Genomic_DNA"/>
</dbReference>
<dbReference type="InterPro" id="IPR007492">
    <property type="entry name" value="LytTR_DNA-bd_dom"/>
</dbReference>
<keyword evidence="3" id="KW-0238">DNA-binding</keyword>
<reference evidence="4" key="1">
    <citation type="submission" date="2017-04" db="EMBL/GenBank/DDBJ databases">
        <title>Function of individual gut microbiota members based on whole genome sequencing of pure cultures obtained from chicken caecum.</title>
        <authorList>
            <person name="Medvecky M."/>
            <person name="Cejkova D."/>
            <person name="Polansky O."/>
            <person name="Karasova D."/>
            <person name="Kubasova T."/>
            <person name="Cizek A."/>
            <person name="Rychlik I."/>
        </authorList>
    </citation>
    <scope>NUCLEOTIDE SEQUENCE [LARGE SCALE GENOMIC DNA]</scope>
    <source>
        <strain evidence="4">An90</strain>
    </source>
</reference>
<dbReference type="eggNOG" id="COG3279">
    <property type="taxonomic scope" value="Bacteria"/>
</dbReference>
<protein>
    <submittedName>
        <fullName evidence="3">DNA-binding protein</fullName>
    </submittedName>
</protein>
<gene>
    <name evidence="3" type="ORF">B5G41_00960</name>
</gene>
<feature type="transmembrane region" description="Helical" evidence="1">
    <location>
        <begin position="7"/>
        <end position="26"/>
    </location>
</feature>
<feature type="domain" description="HTH LytTR-type" evidence="2">
    <location>
        <begin position="132"/>
        <end position="199"/>
    </location>
</feature>
<feature type="transmembrane region" description="Helical" evidence="1">
    <location>
        <begin position="61"/>
        <end position="86"/>
    </location>
</feature>
<dbReference type="Proteomes" id="UP000195772">
    <property type="component" value="Unassembled WGS sequence"/>
</dbReference>
<evidence type="ECO:0000256" key="1">
    <source>
        <dbReference type="SAM" id="Phobius"/>
    </source>
</evidence>
<dbReference type="InterPro" id="IPR046947">
    <property type="entry name" value="LytR-like"/>
</dbReference>
<name>A0A1Y3R5G1_9BACT</name>
<dbReference type="Pfam" id="PF04397">
    <property type="entry name" value="LytTR"/>
    <property type="match status" value="1"/>
</dbReference>
<evidence type="ECO:0000259" key="2">
    <source>
        <dbReference type="PROSITE" id="PS50930"/>
    </source>
</evidence>
<sequence length="234" mass="26396">MKHFLPVAWWLAATVVIALVLVSLGYPFTDALLLGAMFLPGMLAARYFVPQLSFRNPRQGIFDAVYLALGILCIEYLALMLAGRYILGAGVGQMPGLLLNPVFLLLIPGAFVAPEIMLENYLTARCPYDKTISFVSERRKITLDPAEILYVESNDSEVWLHTASGEAYRTKTRISQWESQLDRRFLRIHRSYIVNTAHVGEYHPSRVNVGGQEIEISRKYKDTARLRFESPAGE</sequence>
<dbReference type="PANTHER" id="PTHR37299:SF1">
    <property type="entry name" value="STAGE 0 SPORULATION PROTEIN A HOMOLOG"/>
    <property type="match status" value="1"/>
</dbReference>
<dbReference type="PANTHER" id="PTHR37299">
    <property type="entry name" value="TRANSCRIPTIONAL REGULATOR-RELATED"/>
    <property type="match status" value="1"/>
</dbReference>
<accession>A0A1Y3R5G1</accession>
<dbReference type="SMART" id="SM00850">
    <property type="entry name" value="LytTR"/>
    <property type="match status" value="1"/>
</dbReference>
<organism evidence="3 4">
    <name type="scientific">Alistipes onderdonkii</name>
    <dbReference type="NCBI Taxonomy" id="328813"/>
    <lineage>
        <taxon>Bacteria</taxon>
        <taxon>Pseudomonadati</taxon>
        <taxon>Bacteroidota</taxon>
        <taxon>Bacteroidia</taxon>
        <taxon>Bacteroidales</taxon>
        <taxon>Rikenellaceae</taxon>
        <taxon>Alistipes</taxon>
    </lineage>
</organism>
<keyword evidence="1" id="KW-0812">Transmembrane</keyword>
<dbReference type="Gene3D" id="2.40.50.1020">
    <property type="entry name" value="LytTr DNA-binding domain"/>
    <property type="match status" value="1"/>
</dbReference>
<evidence type="ECO:0000313" key="3">
    <source>
        <dbReference type="EMBL" id="OUN04909.1"/>
    </source>
</evidence>
<dbReference type="GO" id="GO:0003677">
    <property type="term" value="F:DNA binding"/>
    <property type="evidence" value="ECO:0007669"/>
    <property type="project" value="UniProtKB-KW"/>
</dbReference>
<feature type="transmembrane region" description="Helical" evidence="1">
    <location>
        <begin position="98"/>
        <end position="118"/>
    </location>
</feature>
<keyword evidence="1" id="KW-0472">Membrane</keyword>
<comment type="caution">
    <text evidence="3">The sequence shown here is derived from an EMBL/GenBank/DDBJ whole genome shotgun (WGS) entry which is preliminary data.</text>
</comment>
<dbReference type="RefSeq" id="WP_018695162.1">
    <property type="nucleotide sequence ID" value="NZ_AP025562.1"/>
</dbReference>